<dbReference type="Proteomes" id="UP001209878">
    <property type="component" value="Unassembled WGS sequence"/>
</dbReference>
<reference evidence="1" key="1">
    <citation type="journal article" date="2023" name="Mol. Biol. Evol.">
        <title>Third-Generation Sequencing Reveals the Adaptive Role of the Epigenome in Three Deep-Sea Polychaetes.</title>
        <authorList>
            <person name="Perez M."/>
            <person name="Aroh O."/>
            <person name="Sun Y."/>
            <person name="Lan Y."/>
            <person name="Juniper S.K."/>
            <person name="Young C.R."/>
            <person name="Angers B."/>
            <person name="Qian P.Y."/>
        </authorList>
    </citation>
    <scope>NUCLEOTIDE SEQUENCE</scope>
    <source>
        <strain evidence="1">R07B-5</strain>
    </source>
</reference>
<gene>
    <name evidence="1" type="ORF">NP493_1528g00009</name>
</gene>
<sequence>MDFQERERLKNENRILDELYRRLVEQVAMAPADRGNDITEHFITVAKSAGSAETKENGNHVSEYALRSV</sequence>
<organism evidence="1 2">
    <name type="scientific">Ridgeia piscesae</name>
    <name type="common">Tubeworm</name>
    <dbReference type="NCBI Taxonomy" id="27915"/>
    <lineage>
        <taxon>Eukaryota</taxon>
        <taxon>Metazoa</taxon>
        <taxon>Spiralia</taxon>
        <taxon>Lophotrochozoa</taxon>
        <taxon>Annelida</taxon>
        <taxon>Polychaeta</taxon>
        <taxon>Sedentaria</taxon>
        <taxon>Canalipalpata</taxon>
        <taxon>Sabellida</taxon>
        <taxon>Siboglinidae</taxon>
        <taxon>Ridgeia</taxon>
    </lineage>
</organism>
<name>A0AAD9K0H7_RIDPI</name>
<protein>
    <submittedName>
        <fullName evidence="1">Uncharacterized protein</fullName>
    </submittedName>
</protein>
<dbReference type="AlphaFoldDB" id="A0AAD9K0H7"/>
<proteinExistence type="predicted"/>
<evidence type="ECO:0000313" key="2">
    <source>
        <dbReference type="Proteomes" id="UP001209878"/>
    </source>
</evidence>
<dbReference type="EMBL" id="JAODUO010001530">
    <property type="protein sequence ID" value="KAK2162291.1"/>
    <property type="molecule type" value="Genomic_DNA"/>
</dbReference>
<accession>A0AAD9K0H7</accession>
<evidence type="ECO:0000313" key="1">
    <source>
        <dbReference type="EMBL" id="KAK2162291.1"/>
    </source>
</evidence>
<keyword evidence="2" id="KW-1185">Reference proteome</keyword>
<comment type="caution">
    <text evidence="1">The sequence shown here is derived from an EMBL/GenBank/DDBJ whole genome shotgun (WGS) entry which is preliminary data.</text>
</comment>